<keyword evidence="5 8" id="KW-0963">Cytoplasm</keyword>
<keyword evidence="11" id="KW-1185">Reference proteome</keyword>
<dbReference type="Gene3D" id="1.20.58.220">
    <property type="entry name" value="Phosphate transport system protein phou homolog 2, domain 2"/>
    <property type="match status" value="2"/>
</dbReference>
<dbReference type="InterPro" id="IPR038078">
    <property type="entry name" value="PhoU-like_sf"/>
</dbReference>
<organism evidence="10 11">
    <name type="scientific">Candidatus Brocadia fulgida</name>
    <dbReference type="NCBI Taxonomy" id="380242"/>
    <lineage>
        <taxon>Bacteria</taxon>
        <taxon>Pseudomonadati</taxon>
        <taxon>Planctomycetota</taxon>
        <taxon>Candidatus Brocadiia</taxon>
        <taxon>Candidatus Brocadiales</taxon>
        <taxon>Candidatus Brocadiaceae</taxon>
        <taxon>Candidatus Brocadia</taxon>
    </lineage>
</organism>
<reference evidence="10 11" key="1">
    <citation type="journal article" date="2013" name="BMC Microbiol.">
        <title>Identification of the type II cytochrome c maturation pathway in anammox bacteria by comparative genomics.</title>
        <authorList>
            <person name="Ferousi C."/>
            <person name="Speth D.R."/>
            <person name="Reimann J."/>
            <person name="Op den Camp H.J."/>
            <person name="Allen J.W."/>
            <person name="Keltjens J.T."/>
            <person name="Jetten M.S."/>
        </authorList>
    </citation>
    <scope>NUCLEOTIDE SEQUENCE [LARGE SCALE GENOMIC DNA]</scope>
    <source>
        <strain evidence="10">RU1</strain>
    </source>
</reference>
<feature type="domain" description="PhoU" evidence="9">
    <location>
        <begin position="119"/>
        <end position="204"/>
    </location>
</feature>
<evidence type="ECO:0000256" key="7">
    <source>
        <dbReference type="ARBA" id="ARBA00056181"/>
    </source>
</evidence>
<comment type="subcellular location">
    <subcellularLocation>
        <location evidence="1 8">Cytoplasm</location>
    </subcellularLocation>
</comment>
<dbReference type="PANTHER" id="PTHR42930">
    <property type="entry name" value="PHOSPHATE-SPECIFIC TRANSPORT SYSTEM ACCESSORY PROTEIN PHOU"/>
    <property type="match status" value="1"/>
</dbReference>
<keyword evidence="4 8" id="KW-0813">Transport</keyword>
<dbReference type="PIRSF" id="PIRSF003107">
    <property type="entry name" value="PhoU"/>
    <property type="match status" value="1"/>
</dbReference>
<dbReference type="GO" id="GO:0006817">
    <property type="term" value="P:phosphate ion transport"/>
    <property type="evidence" value="ECO:0007669"/>
    <property type="project" value="UniProtKB-KW"/>
</dbReference>
<evidence type="ECO:0000256" key="5">
    <source>
        <dbReference type="ARBA" id="ARBA00022490"/>
    </source>
</evidence>
<sequence length="224" mass="25327">MERHFDQQLGLLRKNLIQMASLVETAIANAVKSLIERNSELARQVVKSDEQVDTLELELEKQCVDLLALQQPLAIDLRFITAAIKITNNLERMGDLAVNIAERVIPLNQEPQLKPLIDIPRMATITQTMVKDSIDAFVNKDTALARAVAERDSTVDSLNDQIFRELLTYMMQDPANITRAVHLILISRHLERIADHSTNIAEEVIYIVKAKVVKHRSTSLEEIS</sequence>
<dbReference type="Proteomes" id="UP000034954">
    <property type="component" value="Unassembled WGS sequence"/>
</dbReference>
<dbReference type="GO" id="GO:0030643">
    <property type="term" value="P:intracellular phosphate ion homeostasis"/>
    <property type="evidence" value="ECO:0007669"/>
    <property type="project" value="InterPro"/>
</dbReference>
<evidence type="ECO:0000256" key="6">
    <source>
        <dbReference type="ARBA" id="ARBA00022592"/>
    </source>
</evidence>
<dbReference type="InterPro" id="IPR028366">
    <property type="entry name" value="PhoU"/>
</dbReference>
<dbReference type="FunFam" id="1.20.58.220:FF:000004">
    <property type="entry name" value="Phosphate-specific transport system accessory protein PhoU"/>
    <property type="match status" value="1"/>
</dbReference>
<evidence type="ECO:0000313" key="11">
    <source>
        <dbReference type="Proteomes" id="UP000034954"/>
    </source>
</evidence>
<evidence type="ECO:0000259" key="9">
    <source>
        <dbReference type="Pfam" id="PF01895"/>
    </source>
</evidence>
<comment type="function">
    <text evidence="7 8">Plays a role in the regulation of phosphate uptake.</text>
</comment>
<dbReference type="PATRIC" id="fig|380242.3.peg.2776"/>
<dbReference type="GO" id="GO:0005737">
    <property type="term" value="C:cytoplasm"/>
    <property type="evidence" value="ECO:0007669"/>
    <property type="project" value="UniProtKB-SubCell"/>
</dbReference>
<evidence type="ECO:0000256" key="2">
    <source>
        <dbReference type="ARBA" id="ARBA00008107"/>
    </source>
</evidence>
<dbReference type="AlphaFoldDB" id="A0A0M2UT71"/>
<keyword evidence="6 8" id="KW-0592">Phosphate transport</keyword>
<protein>
    <recommendedName>
        <fullName evidence="8">Phosphate-specific transport system accessory protein PhoU</fullName>
    </recommendedName>
</protein>
<accession>A0A0M2UT71</accession>
<dbReference type="SUPFAM" id="SSF109755">
    <property type="entry name" value="PhoU-like"/>
    <property type="match status" value="1"/>
</dbReference>
<dbReference type="GO" id="GO:0045936">
    <property type="term" value="P:negative regulation of phosphate metabolic process"/>
    <property type="evidence" value="ECO:0007669"/>
    <property type="project" value="InterPro"/>
</dbReference>
<evidence type="ECO:0000256" key="3">
    <source>
        <dbReference type="ARBA" id="ARBA00011738"/>
    </source>
</evidence>
<evidence type="ECO:0000256" key="8">
    <source>
        <dbReference type="PIRNR" id="PIRNR003107"/>
    </source>
</evidence>
<name>A0A0M2UT71_9BACT</name>
<proteinExistence type="inferred from homology"/>
<dbReference type="NCBIfam" id="TIGR02135">
    <property type="entry name" value="phoU_full"/>
    <property type="match status" value="1"/>
</dbReference>
<comment type="caution">
    <text evidence="10">The sequence shown here is derived from an EMBL/GenBank/DDBJ whole genome shotgun (WGS) entry which is preliminary data.</text>
</comment>
<feature type="domain" description="PhoU" evidence="9">
    <location>
        <begin position="17"/>
        <end position="104"/>
    </location>
</feature>
<evidence type="ECO:0000256" key="4">
    <source>
        <dbReference type="ARBA" id="ARBA00022448"/>
    </source>
</evidence>
<comment type="similarity">
    <text evidence="2 8">Belongs to the PhoU family.</text>
</comment>
<dbReference type="InterPro" id="IPR026022">
    <property type="entry name" value="PhoU_dom"/>
</dbReference>
<dbReference type="Pfam" id="PF01895">
    <property type="entry name" value="PhoU"/>
    <property type="match status" value="2"/>
</dbReference>
<evidence type="ECO:0000256" key="1">
    <source>
        <dbReference type="ARBA" id="ARBA00004496"/>
    </source>
</evidence>
<gene>
    <name evidence="10" type="ORF">BROFUL_02223</name>
</gene>
<comment type="subunit">
    <text evidence="3 8">Homodimer.</text>
</comment>
<dbReference type="PANTHER" id="PTHR42930:SF3">
    <property type="entry name" value="PHOSPHATE-SPECIFIC TRANSPORT SYSTEM ACCESSORY PROTEIN PHOU"/>
    <property type="match status" value="1"/>
</dbReference>
<dbReference type="EMBL" id="LAQJ01000222">
    <property type="protein sequence ID" value="KKO19042.1"/>
    <property type="molecule type" value="Genomic_DNA"/>
</dbReference>
<evidence type="ECO:0000313" key="10">
    <source>
        <dbReference type="EMBL" id="KKO19042.1"/>
    </source>
</evidence>